<sequence>MFASLGMKLKLMVFNRSEETAISWSIPCNSDDFGPITMDQISCCESDMIWRLVKPSSDALLIALRIAKASVAKADPTYSIAFDPSAMTIFWDDSIIHPIPTDLVSPLQAPSVNTLTDPVHMFSPAVCIHGDCPLKRDTLILWSIRLTLLVSKLVYLLHLDDLVECRVSPLRSQRLTGSLKHDMDYGAKDIHFPSSKLLWKSKDLLRRFAAFDTGLTEKHRVVCKP</sequence>
<evidence type="ECO:0000313" key="2">
    <source>
        <dbReference type="Proteomes" id="UP000029120"/>
    </source>
</evidence>
<accession>A0A087GN40</accession>
<reference evidence="2" key="1">
    <citation type="journal article" date="2015" name="Nat. Plants">
        <title>Genome expansion of Arabis alpina linked with retrotransposition and reduced symmetric DNA methylation.</title>
        <authorList>
            <person name="Willing E.M."/>
            <person name="Rawat V."/>
            <person name="Mandakova T."/>
            <person name="Maumus F."/>
            <person name="James G.V."/>
            <person name="Nordstroem K.J."/>
            <person name="Becker C."/>
            <person name="Warthmann N."/>
            <person name="Chica C."/>
            <person name="Szarzynska B."/>
            <person name="Zytnicki M."/>
            <person name="Albani M.C."/>
            <person name="Kiefer C."/>
            <person name="Bergonzi S."/>
            <person name="Castaings L."/>
            <person name="Mateos J.L."/>
            <person name="Berns M.C."/>
            <person name="Bujdoso N."/>
            <person name="Piofczyk T."/>
            <person name="de Lorenzo L."/>
            <person name="Barrero-Sicilia C."/>
            <person name="Mateos I."/>
            <person name="Piednoel M."/>
            <person name="Hagmann J."/>
            <person name="Chen-Min-Tao R."/>
            <person name="Iglesias-Fernandez R."/>
            <person name="Schuster S.C."/>
            <person name="Alonso-Blanco C."/>
            <person name="Roudier F."/>
            <person name="Carbonero P."/>
            <person name="Paz-Ares J."/>
            <person name="Davis S.J."/>
            <person name="Pecinka A."/>
            <person name="Quesneville H."/>
            <person name="Colot V."/>
            <person name="Lysak M.A."/>
            <person name="Weigel D."/>
            <person name="Coupland G."/>
            <person name="Schneeberger K."/>
        </authorList>
    </citation>
    <scope>NUCLEOTIDE SEQUENCE [LARGE SCALE GENOMIC DNA]</scope>
    <source>
        <strain evidence="2">cv. Pajares</strain>
    </source>
</reference>
<gene>
    <name evidence="1" type="ordered locus">AALP_Aa6g093500</name>
</gene>
<protein>
    <submittedName>
        <fullName evidence="1">Uncharacterized protein</fullName>
    </submittedName>
</protein>
<dbReference type="EMBL" id="CM002874">
    <property type="protein sequence ID" value="KFK31292.1"/>
    <property type="molecule type" value="Genomic_DNA"/>
</dbReference>
<dbReference type="Proteomes" id="UP000029120">
    <property type="component" value="Chromosome 6"/>
</dbReference>
<dbReference type="Gramene" id="KFK31292">
    <property type="protein sequence ID" value="KFK31292"/>
    <property type="gene ID" value="AALP_AA6G093500"/>
</dbReference>
<proteinExistence type="predicted"/>
<evidence type="ECO:0000313" key="1">
    <source>
        <dbReference type="EMBL" id="KFK31292.1"/>
    </source>
</evidence>
<keyword evidence="2" id="KW-1185">Reference proteome</keyword>
<dbReference type="AlphaFoldDB" id="A0A087GN40"/>
<organism evidence="1 2">
    <name type="scientific">Arabis alpina</name>
    <name type="common">Alpine rock-cress</name>
    <dbReference type="NCBI Taxonomy" id="50452"/>
    <lineage>
        <taxon>Eukaryota</taxon>
        <taxon>Viridiplantae</taxon>
        <taxon>Streptophyta</taxon>
        <taxon>Embryophyta</taxon>
        <taxon>Tracheophyta</taxon>
        <taxon>Spermatophyta</taxon>
        <taxon>Magnoliopsida</taxon>
        <taxon>eudicotyledons</taxon>
        <taxon>Gunneridae</taxon>
        <taxon>Pentapetalae</taxon>
        <taxon>rosids</taxon>
        <taxon>malvids</taxon>
        <taxon>Brassicales</taxon>
        <taxon>Brassicaceae</taxon>
        <taxon>Arabideae</taxon>
        <taxon>Arabis</taxon>
    </lineage>
</organism>
<name>A0A087GN40_ARAAL</name>